<feature type="domain" description="FERM" evidence="2">
    <location>
        <begin position="29"/>
        <end position="112"/>
    </location>
</feature>
<comment type="caution">
    <text evidence="3">The sequence shown here is derived from an EMBL/GenBank/DDBJ whole genome shotgun (WGS) entry which is preliminary data.</text>
</comment>
<dbReference type="AlphaFoldDB" id="A0A9P0QIA7"/>
<dbReference type="SUPFAM" id="SSF54236">
    <property type="entry name" value="Ubiquitin-like"/>
    <property type="match status" value="1"/>
</dbReference>
<feature type="region of interest" description="Disordered" evidence="1">
    <location>
        <begin position="1"/>
        <end position="26"/>
    </location>
</feature>
<dbReference type="GO" id="GO:0005886">
    <property type="term" value="C:plasma membrane"/>
    <property type="evidence" value="ECO:0007669"/>
    <property type="project" value="TreeGrafter"/>
</dbReference>
<accession>A0A9P0QIA7</accession>
<dbReference type="CDD" id="cd01765">
    <property type="entry name" value="FERM_F0_F1"/>
    <property type="match status" value="1"/>
</dbReference>
<dbReference type="GO" id="GO:0031032">
    <property type="term" value="P:actomyosin structure organization"/>
    <property type="evidence" value="ECO:0007669"/>
    <property type="project" value="TreeGrafter"/>
</dbReference>
<dbReference type="OrthoDB" id="6589456at2759"/>
<evidence type="ECO:0000313" key="3">
    <source>
        <dbReference type="EMBL" id="CAH2020789.1"/>
    </source>
</evidence>
<dbReference type="GO" id="GO:0005856">
    <property type="term" value="C:cytoskeleton"/>
    <property type="evidence" value="ECO:0007669"/>
    <property type="project" value="TreeGrafter"/>
</dbReference>
<proteinExistence type="predicted"/>
<sequence length="112" mass="12378">MPEDKKMAIDGDHNNSKPAANKGTGGGTALAQVTMLDGSVLDISIDRKAKGRELLDKVCEAINLIEKDYFGLTYPDRHDPRNWLDLEKRISKFMKGIVHSSNPIVISLILCI</sequence>
<feature type="compositionally biased region" description="Basic and acidic residues" evidence="1">
    <location>
        <begin position="1"/>
        <end position="15"/>
    </location>
</feature>
<dbReference type="PANTHER" id="PTHR23280:SF21">
    <property type="entry name" value="PROTEIN 4.1 HOMOLOG"/>
    <property type="match status" value="1"/>
</dbReference>
<protein>
    <recommendedName>
        <fullName evidence="2">FERM domain-containing protein</fullName>
    </recommendedName>
</protein>
<organism evidence="3 4">
    <name type="scientific">Acanthoscelides obtectus</name>
    <name type="common">Bean weevil</name>
    <name type="synonym">Bruchus obtectus</name>
    <dbReference type="NCBI Taxonomy" id="200917"/>
    <lineage>
        <taxon>Eukaryota</taxon>
        <taxon>Metazoa</taxon>
        <taxon>Ecdysozoa</taxon>
        <taxon>Arthropoda</taxon>
        <taxon>Hexapoda</taxon>
        <taxon>Insecta</taxon>
        <taxon>Pterygota</taxon>
        <taxon>Neoptera</taxon>
        <taxon>Endopterygota</taxon>
        <taxon>Coleoptera</taxon>
        <taxon>Polyphaga</taxon>
        <taxon>Cucujiformia</taxon>
        <taxon>Chrysomeloidea</taxon>
        <taxon>Chrysomelidae</taxon>
        <taxon>Bruchinae</taxon>
        <taxon>Bruchini</taxon>
        <taxon>Acanthoscelides</taxon>
    </lineage>
</organism>
<gene>
    <name evidence="3" type="ORF">ACAOBT_LOCUS38092</name>
</gene>
<dbReference type="InterPro" id="IPR000299">
    <property type="entry name" value="FERM_domain"/>
</dbReference>
<dbReference type="Gene3D" id="3.10.20.90">
    <property type="entry name" value="Phosphatidylinositol 3-kinase Catalytic Subunit, Chain A, domain 1"/>
    <property type="match status" value="1"/>
</dbReference>
<dbReference type="InterPro" id="IPR029071">
    <property type="entry name" value="Ubiquitin-like_domsf"/>
</dbReference>
<dbReference type="EMBL" id="CAKOFQ010011480">
    <property type="protein sequence ID" value="CAH2020789.1"/>
    <property type="molecule type" value="Genomic_DNA"/>
</dbReference>
<dbReference type="PROSITE" id="PS50057">
    <property type="entry name" value="FERM_3"/>
    <property type="match status" value="1"/>
</dbReference>
<dbReference type="Pfam" id="PF09379">
    <property type="entry name" value="FERM_N"/>
    <property type="match status" value="1"/>
</dbReference>
<dbReference type="Proteomes" id="UP001152888">
    <property type="component" value="Unassembled WGS sequence"/>
</dbReference>
<evidence type="ECO:0000256" key="1">
    <source>
        <dbReference type="SAM" id="MobiDB-lite"/>
    </source>
</evidence>
<dbReference type="InterPro" id="IPR018979">
    <property type="entry name" value="FERM_N"/>
</dbReference>
<dbReference type="PANTHER" id="PTHR23280">
    <property type="entry name" value="4.1 G PROTEIN"/>
    <property type="match status" value="1"/>
</dbReference>
<reference evidence="3" key="1">
    <citation type="submission" date="2022-03" db="EMBL/GenBank/DDBJ databases">
        <authorList>
            <person name="Sayadi A."/>
        </authorList>
    </citation>
    <scope>NUCLEOTIDE SEQUENCE</scope>
</reference>
<evidence type="ECO:0000313" key="4">
    <source>
        <dbReference type="Proteomes" id="UP001152888"/>
    </source>
</evidence>
<name>A0A9P0QIA7_ACAOB</name>
<evidence type="ECO:0000259" key="2">
    <source>
        <dbReference type="PROSITE" id="PS50057"/>
    </source>
</evidence>
<keyword evidence="4" id="KW-1185">Reference proteome</keyword>